<keyword evidence="3 5" id="KW-1133">Transmembrane helix</keyword>
<dbReference type="WBParaSite" id="Gr19_v10_g4869.t1">
    <property type="protein sequence ID" value="Gr19_v10_g4869.t1"/>
    <property type="gene ID" value="Gr19_v10_g4869"/>
</dbReference>
<sequence>MYDNSSSLSIPQNSSSDPDCVEAQLYGTNSGYVFVRLAHTITGLAILLLLANIFAFIVKKRCVPLHGNLKLMLLNVFFLYAIFALSYMITSMRYLLIAVTYTDPCQYLTPVWLAYLLRMPAYIYLIASPLFHFAIMIERVRATIFVRRYEKEGFKCGIGGIIFLWLITALFSVYIVCTSLQDTVTFSKPLVYLSMTTKYNAQVFINIHYFFLFLVTCVSLADYVLIRLNKLVVQIAKARMVYNLSQSYQANENIMTIRMLFPLDFSYSLFFTIFIVLSAYVRIDKDAMGLLVYNRSYEGIQLILSLHAVITLATYLYFLKRNRRLQKNTKPTVQEQAHQHFRLLQAQWQFRTIP</sequence>
<organism evidence="6 7">
    <name type="scientific">Globodera rostochiensis</name>
    <name type="common">Golden nematode worm</name>
    <name type="synonym">Heterodera rostochiensis</name>
    <dbReference type="NCBI Taxonomy" id="31243"/>
    <lineage>
        <taxon>Eukaryota</taxon>
        <taxon>Metazoa</taxon>
        <taxon>Ecdysozoa</taxon>
        <taxon>Nematoda</taxon>
        <taxon>Chromadorea</taxon>
        <taxon>Rhabditida</taxon>
        <taxon>Tylenchina</taxon>
        <taxon>Tylenchomorpha</taxon>
        <taxon>Tylenchoidea</taxon>
        <taxon>Heteroderidae</taxon>
        <taxon>Heteroderinae</taxon>
        <taxon>Globodera</taxon>
    </lineage>
</organism>
<dbReference type="Proteomes" id="UP000887572">
    <property type="component" value="Unplaced"/>
</dbReference>
<evidence type="ECO:0000256" key="3">
    <source>
        <dbReference type="ARBA" id="ARBA00022989"/>
    </source>
</evidence>
<name>A0A914HVH0_GLORO</name>
<keyword evidence="2 5" id="KW-0812">Transmembrane</keyword>
<evidence type="ECO:0000256" key="5">
    <source>
        <dbReference type="SAM" id="Phobius"/>
    </source>
</evidence>
<evidence type="ECO:0000256" key="1">
    <source>
        <dbReference type="ARBA" id="ARBA00004141"/>
    </source>
</evidence>
<reference evidence="7" key="1">
    <citation type="submission" date="2022-11" db="UniProtKB">
        <authorList>
            <consortium name="WormBaseParasite"/>
        </authorList>
    </citation>
    <scope>IDENTIFICATION</scope>
</reference>
<comment type="subcellular location">
    <subcellularLocation>
        <location evidence="1">Membrane</location>
        <topology evidence="1">Multi-pass membrane protein</topology>
    </subcellularLocation>
</comment>
<evidence type="ECO:0000256" key="4">
    <source>
        <dbReference type="ARBA" id="ARBA00023136"/>
    </source>
</evidence>
<feature type="transmembrane region" description="Helical" evidence="5">
    <location>
        <begin position="112"/>
        <end position="135"/>
    </location>
</feature>
<feature type="transmembrane region" description="Helical" evidence="5">
    <location>
        <begin position="71"/>
        <end position="92"/>
    </location>
</feature>
<feature type="transmembrane region" description="Helical" evidence="5">
    <location>
        <begin position="156"/>
        <end position="181"/>
    </location>
</feature>
<dbReference type="Gene3D" id="1.20.1070.10">
    <property type="entry name" value="Rhodopsin 7-helix transmembrane proteins"/>
    <property type="match status" value="1"/>
</dbReference>
<protein>
    <submittedName>
        <fullName evidence="7">G-protein coupled receptors family 1 profile domain-containing protein</fullName>
    </submittedName>
</protein>
<proteinExistence type="predicted"/>
<dbReference type="PANTHER" id="PTHR46561">
    <property type="entry name" value="SERPENTINE RECEPTOR, CLASS AB (CLASS A-LIKE)-RELATED"/>
    <property type="match status" value="1"/>
</dbReference>
<dbReference type="Pfam" id="PF10292">
    <property type="entry name" value="7TM_GPCR_Srab"/>
    <property type="match status" value="1"/>
</dbReference>
<feature type="transmembrane region" description="Helical" evidence="5">
    <location>
        <begin position="259"/>
        <end position="280"/>
    </location>
</feature>
<keyword evidence="4 5" id="KW-0472">Membrane</keyword>
<dbReference type="InterPro" id="IPR053286">
    <property type="entry name" value="Nematode_rcpt-like_srab"/>
</dbReference>
<feature type="transmembrane region" description="Helical" evidence="5">
    <location>
        <begin position="201"/>
        <end position="225"/>
    </location>
</feature>
<dbReference type="InterPro" id="IPR019408">
    <property type="entry name" value="7TM_GPCR_serpentine_rcpt_Srab"/>
</dbReference>
<feature type="transmembrane region" description="Helical" evidence="5">
    <location>
        <begin position="300"/>
        <end position="319"/>
    </location>
</feature>
<evidence type="ECO:0000256" key="2">
    <source>
        <dbReference type="ARBA" id="ARBA00022692"/>
    </source>
</evidence>
<evidence type="ECO:0000313" key="6">
    <source>
        <dbReference type="Proteomes" id="UP000887572"/>
    </source>
</evidence>
<feature type="transmembrane region" description="Helical" evidence="5">
    <location>
        <begin position="37"/>
        <end position="59"/>
    </location>
</feature>
<accession>A0A914HVH0</accession>
<keyword evidence="6" id="KW-1185">Reference proteome</keyword>
<dbReference type="AlphaFoldDB" id="A0A914HVH0"/>
<dbReference type="GO" id="GO:0016020">
    <property type="term" value="C:membrane"/>
    <property type="evidence" value="ECO:0007669"/>
    <property type="project" value="UniProtKB-SubCell"/>
</dbReference>
<dbReference type="PANTHER" id="PTHR46561:SF17">
    <property type="entry name" value="G_PROTEIN_RECEP_F1_2 DOMAIN-CONTAINING PROTEIN"/>
    <property type="match status" value="1"/>
</dbReference>
<evidence type="ECO:0000313" key="7">
    <source>
        <dbReference type="WBParaSite" id="Gr19_v10_g4869.t1"/>
    </source>
</evidence>